<evidence type="ECO:0000313" key="6">
    <source>
        <dbReference type="EMBL" id="GGC74822.1"/>
    </source>
</evidence>
<dbReference type="GO" id="GO:0003677">
    <property type="term" value="F:DNA binding"/>
    <property type="evidence" value="ECO:0007669"/>
    <property type="project" value="UniProtKB-KW"/>
</dbReference>
<dbReference type="InterPro" id="IPR000792">
    <property type="entry name" value="Tscrpt_reg_LuxR_C"/>
</dbReference>
<dbReference type="SMART" id="SM00448">
    <property type="entry name" value="REC"/>
    <property type="match status" value="1"/>
</dbReference>
<dbReference type="CDD" id="cd06170">
    <property type="entry name" value="LuxR_C_like"/>
    <property type="match status" value="1"/>
</dbReference>
<sequence length="212" mass="23157">MSVPTSATPITIMTVDDHQLLRAGLSEAIGSQPDMRLVAEAVNGLEAIEKFHATRPDVTLMDIAMPEMGGVDALIAIRNNFPSARIMMLTTYSGDVRIRSAIRAGAAGFLLKSTLRRDLFDSIRMVHGGQRRIPMDVAMELAQFPVENTLSPREIEVLKLAAVGQSNKRICALLEISEDTVKAHMKSIMAKLEANDRTHAVTIALQRGIIIL</sequence>
<dbReference type="CDD" id="cd17535">
    <property type="entry name" value="REC_NarL-like"/>
    <property type="match status" value="1"/>
</dbReference>
<feature type="modified residue" description="4-aspartylphosphate" evidence="3">
    <location>
        <position position="62"/>
    </location>
</feature>
<dbReference type="SUPFAM" id="SSF46894">
    <property type="entry name" value="C-terminal effector domain of the bipartite response regulators"/>
    <property type="match status" value="1"/>
</dbReference>
<keyword evidence="2 6" id="KW-0238">DNA-binding</keyword>
<dbReference type="PANTHER" id="PTHR43214">
    <property type="entry name" value="TWO-COMPONENT RESPONSE REGULATOR"/>
    <property type="match status" value="1"/>
</dbReference>
<dbReference type="Gene3D" id="3.40.50.2300">
    <property type="match status" value="1"/>
</dbReference>
<dbReference type="GO" id="GO:0006355">
    <property type="term" value="P:regulation of DNA-templated transcription"/>
    <property type="evidence" value="ECO:0007669"/>
    <property type="project" value="InterPro"/>
</dbReference>
<accession>A0A916UL19</accession>
<proteinExistence type="predicted"/>
<gene>
    <name evidence="6" type="ORF">GCM10011396_22560</name>
</gene>
<comment type="caution">
    <text evidence="6">The sequence shown here is derived from an EMBL/GenBank/DDBJ whole genome shotgun (WGS) entry which is preliminary data.</text>
</comment>
<dbReference type="InterPro" id="IPR001789">
    <property type="entry name" value="Sig_transdc_resp-reg_receiver"/>
</dbReference>
<evidence type="ECO:0000313" key="7">
    <source>
        <dbReference type="Proteomes" id="UP000637423"/>
    </source>
</evidence>
<dbReference type="EMBL" id="BMED01000002">
    <property type="protein sequence ID" value="GGC74822.1"/>
    <property type="molecule type" value="Genomic_DNA"/>
</dbReference>
<dbReference type="Pfam" id="PF00072">
    <property type="entry name" value="Response_reg"/>
    <property type="match status" value="1"/>
</dbReference>
<keyword evidence="7" id="KW-1185">Reference proteome</keyword>
<feature type="domain" description="Response regulatory" evidence="5">
    <location>
        <begin position="11"/>
        <end position="127"/>
    </location>
</feature>
<keyword evidence="1 3" id="KW-0597">Phosphoprotein</keyword>
<dbReference type="InterPro" id="IPR058245">
    <property type="entry name" value="NreC/VraR/RcsB-like_REC"/>
</dbReference>
<feature type="domain" description="HTH luxR-type" evidence="4">
    <location>
        <begin position="148"/>
        <end position="208"/>
    </location>
</feature>
<dbReference type="PRINTS" id="PR00038">
    <property type="entry name" value="HTHLUXR"/>
</dbReference>
<dbReference type="Proteomes" id="UP000637423">
    <property type="component" value="Unassembled WGS sequence"/>
</dbReference>
<evidence type="ECO:0000259" key="4">
    <source>
        <dbReference type="PROSITE" id="PS50043"/>
    </source>
</evidence>
<evidence type="ECO:0000256" key="2">
    <source>
        <dbReference type="ARBA" id="ARBA00023125"/>
    </source>
</evidence>
<name>A0A916UL19_9BURK</name>
<evidence type="ECO:0000256" key="1">
    <source>
        <dbReference type="ARBA" id="ARBA00022553"/>
    </source>
</evidence>
<dbReference type="InterPro" id="IPR011006">
    <property type="entry name" value="CheY-like_superfamily"/>
</dbReference>
<evidence type="ECO:0000259" key="5">
    <source>
        <dbReference type="PROSITE" id="PS50110"/>
    </source>
</evidence>
<dbReference type="PROSITE" id="PS50110">
    <property type="entry name" value="RESPONSE_REGULATORY"/>
    <property type="match status" value="1"/>
</dbReference>
<dbReference type="SMART" id="SM00421">
    <property type="entry name" value="HTH_LUXR"/>
    <property type="match status" value="1"/>
</dbReference>
<dbReference type="SUPFAM" id="SSF52172">
    <property type="entry name" value="CheY-like"/>
    <property type="match status" value="1"/>
</dbReference>
<dbReference type="PANTHER" id="PTHR43214:SF43">
    <property type="entry name" value="TWO-COMPONENT RESPONSE REGULATOR"/>
    <property type="match status" value="1"/>
</dbReference>
<organism evidence="6 7">
    <name type="scientific">Undibacterium terreum</name>
    <dbReference type="NCBI Taxonomy" id="1224302"/>
    <lineage>
        <taxon>Bacteria</taxon>
        <taxon>Pseudomonadati</taxon>
        <taxon>Pseudomonadota</taxon>
        <taxon>Betaproteobacteria</taxon>
        <taxon>Burkholderiales</taxon>
        <taxon>Oxalobacteraceae</taxon>
        <taxon>Undibacterium</taxon>
    </lineage>
</organism>
<dbReference type="InterPro" id="IPR039420">
    <property type="entry name" value="WalR-like"/>
</dbReference>
<dbReference type="AlphaFoldDB" id="A0A916UL19"/>
<dbReference type="GO" id="GO:0000160">
    <property type="term" value="P:phosphorelay signal transduction system"/>
    <property type="evidence" value="ECO:0007669"/>
    <property type="project" value="InterPro"/>
</dbReference>
<dbReference type="PROSITE" id="PS50043">
    <property type="entry name" value="HTH_LUXR_2"/>
    <property type="match status" value="1"/>
</dbReference>
<reference evidence="6" key="2">
    <citation type="submission" date="2020-09" db="EMBL/GenBank/DDBJ databases">
        <authorList>
            <person name="Sun Q."/>
            <person name="Zhou Y."/>
        </authorList>
    </citation>
    <scope>NUCLEOTIDE SEQUENCE</scope>
    <source>
        <strain evidence="6">CGMCC 1.10998</strain>
    </source>
</reference>
<evidence type="ECO:0000256" key="3">
    <source>
        <dbReference type="PROSITE-ProRule" id="PRU00169"/>
    </source>
</evidence>
<protein>
    <submittedName>
        <fullName evidence="6">DNA-binding response regulator</fullName>
    </submittedName>
</protein>
<dbReference type="InterPro" id="IPR016032">
    <property type="entry name" value="Sig_transdc_resp-reg_C-effctor"/>
</dbReference>
<reference evidence="6" key="1">
    <citation type="journal article" date="2014" name="Int. J. Syst. Evol. Microbiol.">
        <title>Complete genome sequence of Corynebacterium casei LMG S-19264T (=DSM 44701T), isolated from a smear-ripened cheese.</title>
        <authorList>
            <consortium name="US DOE Joint Genome Institute (JGI-PGF)"/>
            <person name="Walter F."/>
            <person name="Albersmeier A."/>
            <person name="Kalinowski J."/>
            <person name="Ruckert C."/>
        </authorList>
    </citation>
    <scope>NUCLEOTIDE SEQUENCE</scope>
    <source>
        <strain evidence="6">CGMCC 1.10998</strain>
    </source>
</reference>
<dbReference type="Pfam" id="PF00196">
    <property type="entry name" value="GerE"/>
    <property type="match status" value="1"/>
</dbReference>